<evidence type="ECO:0000313" key="2">
    <source>
        <dbReference type="EMBL" id="MBO0349080.1"/>
    </source>
</evidence>
<accession>A0ABS3FPN8</accession>
<dbReference type="RefSeq" id="WP_207087616.1">
    <property type="nucleotide sequence ID" value="NZ_JAFLQW010000225.1"/>
</dbReference>
<dbReference type="InterPro" id="IPR038013">
    <property type="entry name" value="ALG11"/>
</dbReference>
<dbReference type="Gene3D" id="3.40.50.2000">
    <property type="entry name" value="Glycogen Phosphorylase B"/>
    <property type="match status" value="1"/>
</dbReference>
<dbReference type="Pfam" id="PF00534">
    <property type="entry name" value="Glycos_transf_1"/>
    <property type="match status" value="1"/>
</dbReference>
<dbReference type="Proteomes" id="UP000664844">
    <property type="component" value="Unassembled WGS sequence"/>
</dbReference>
<protein>
    <submittedName>
        <fullName evidence="2">Glycosyltransferase family 4 protein</fullName>
    </submittedName>
</protein>
<gene>
    <name evidence="2" type="ORF">J0895_08185</name>
</gene>
<feature type="domain" description="Glycosyl transferase family 1" evidence="1">
    <location>
        <begin position="200"/>
        <end position="357"/>
    </location>
</feature>
<evidence type="ECO:0000313" key="3">
    <source>
        <dbReference type="Proteomes" id="UP000664844"/>
    </source>
</evidence>
<comment type="caution">
    <text evidence="2">The sequence shown here is derived from an EMBL/GenBank/DDBJ whole genome shotgun (WGS) entry which is preliminary data.</text>
</comment>
<dbReference type="PANTHER" id="PTHR45919">
    <property type="entry name" value="GDP-MAN:MAN(3)GLCNAC(2)-PP-DOL ALPHA-1,2-MANNOSYLTRANSFERASE"/>
    <property type="match status" value="1"/>
</dbReference>
<dbReference type="CDD" id="cd03801">
    <property type="entry name" value="GT4_PimA-like"/>
    <property type="match status" value="1"/>
</dbReference>
<dbReference type="SUPFAM" id="SSF53756">
    <property type="entry name" value="UDP-Glycosyltransferase/glycogen phosphorylase"/>
    <property type="match status" value="1"/>
</dbReference>
<dbReference type="InterPro" id="IPR001296">
    <property type="entry name" value="Glyco_trans_1"/>
</dbReference>
<organism evidence="2 3">
    <name type="scientific">Phormidium pseudopriestleyi FRX01</name>
    <dbReference type="NCBI Taxonomy" id="1759528"/>
    <lineage>
        <taxon>Bacteria</taxon>
        <taxon>Bacillati</taxon>
        <taxon>Cyanobacteriota</taxon>
        <taxon>Cyanophyceae</taxon>
        <taxon>Oscillatoriophycideae</taxon>
        <taxon>Oscillatoriales</taxon>
        <taxon>Oscillatoriaceae</taxon>
        <taxon>Phormidium</taxon>
    </lineage>
</organism>
<keyword evidence="3" id="KW-1185">Reference proteome</keyword>
<evidence type="ECO:0000259" key="1">
    <source>
        <dbReference type="Pfam" id="PF00534"/>
    </source>
</evidence>
<sequence length="387" mass="44114">MNQSKHNLKKVAVWHPYFLGGGAESVSLWILEALVPHYNVTLFTLTSPDLHRLDILYNTHLAQQKNLTVQPMLPSSLSPSLIDRLIANNPRIKSALNHWAVRAFKSMNTEYDLVFSTYNALDMGRVGIQYLHWVHVVDPQPHKNKGWTRLMMKFSGFSMDQLKQNQSLANSYYTADRIKLAYGIESRVIYPPVIGEVEVVPWEEKEDAFLCSGRIVAAKQTHLVIEILQAVRDRGFDVKLHITGGGGGTYKQSYEQKIMQLADKNSDWITVYQDLPYKDYLQVIARCRYGIHRKPEPFGISVAEMVKAGMIPFVREKGGQVEIVGAHHDELLFDNNNANAVEKIVQVLKQPDRQMALLESLKKQQSLFSTEKFIAEIQAVVAEYFQN</sequence>
<dbReference type="PANTHER" id="PTHR45919:SF1">
    <property type="entry name" value="GDP-MAN:MAN(3)GLCNAC(2)-PP-DOL ALPHA-1,2-MANNOSYLTRANSFERASE"/>
    <property type="match status" value="1"/>
</dbReference>
<name>A0ABS3FPN8_9CYAN</name>
<proteinExistence type="predicted"/>
<dbReference type="EMBL" id="JAFLQW010000225">
    <property type="protein sequence ID" value="MBO0349080.1"/>
    <property type="molecule type" value="Genomic_DNA"/>
</dbReference>
<reference evidence="2 3" key="1">
    <citation type="submission" date="2021-03" db="EMBL/GenBank/DDBJ databases">
        <title>Metabolic Capacity of the Antarctic Cyanobacterium Phormidium pseudopriestleyi that Sustains Oxygenic Photosynthesis in the Presence of Hydrogen Sulfide.</title>
        <authorList>
            <person name="Lumian J.E."/>
            <person name="Jungblut A.D."/>
            <person name="Dillon M.L."/>
            <person name="Hawes I."/>
            <person name="Doran P.T."/>
            <person name="Mackey T.J."/>
            <person name="Dick G.J."/>
            <person name="Grettenberger C.L."/>
            <person name="Sumner D.Y."/>
        </authorList>
    </citation>
    <scope>NUCLEOTIDE SEQUENCE [LARGE SCALE GENOMIC DNA]</scope>
    <source>
        <strain evidence="2 3">FRX01</strain>
    </source>
</reference>